<evidence type="ECO:0000256" key="4">
    <source>
        <dbReference type="SAM" id="SignalP"/>
    </source>
</evidence>
<dbReference type="Proteomes" id="UP000004208">
    <property type="component" value="Unassembled WGS sequence"/>
</dbReference>
<dbReference type="EMBL" id="ACLJ02000003">
    <property type="protein sequence ID" value="EFK53843.1"/>
    <property type="molecule type" value="Genomic_DNA"/>
</dbReference>
<organism evidence="5 6">
    <name type="scientific">Corynebacterium genitalium ATCC 33030</name>
    <dbReference type="NCBI Taxonomy" id="585529"/>
    <lineage>
        <taxon>Bacteria</taxon>
        <taxon>Bacillati</taxon>
        <taxon>Actinomycetota</taxon>
        <taxon>Actinomycetes</taxon>
        <taxon>Mycobacteriales</taxon>
        <taxon>Corynebacteriaceae</taxon>
        <taxon>Corynebacterium</taxon>
    </lineage>
</organism>
<comment type="similarity">
    <text evidence="1">Belongs to the bacterial solute-binding protein 1 family.</text>
</comment>
<dbReference type="STRING" id="585529.HMPREF0291_11500"/>
<keyword evidence="2" id="KW-0813">Transport</keyword>
<dbReference type="PANTHER" id="PTHR43649">
    <property type="entry name" value="ARABINOSE-BINDING PROTEIN-RELATED"/>
    <property type="match status" value="1"/>
</dbReference>
<evidence type="ECO:0000256" key="3">
    <source>
        <dbReference type="ARBA" id="ARBA00022729"/>
    </source>
</evidence>
<sequence>MMSEVHSMQSTTRVLAAVAAVGLSASLLTACGQNNGPNVYYLNFKPEQAEAFEKIAEEYTAETGVPVKVVTAASGSYMQTLKAEMAKSNAPTLFQINGQEGYGIWKDYLADMSDFEIATSLQDDAQPITDPDGKIVGVPFAMEGFGILYNEEIMEAYFALPDAKVTSMEELNSFDDLKVVAEDMQARKDELGIEGVFAATSLGAGEEWRWTNHLMNGPLHYEIEDRGVQDFSDLRELEFTYGENYHNLLDLYLENSTVNPSLAPARAVSDAMAEFATGKAAMVQNGNWAWGQISGEGGNTVKEDKIKFMPMYMGLPNEEEVGLNVGTENFLSVNNKASEEDQQATQDFLDWLFLSERGKELVINELGFIAPFENYGIDDVPEDPLARQVQEALNDDSVEALPWDFQYSPNQQFRDLYGQNLAQYANGNMSWEDLVRKLKEDWTYEMDNQIALMD</sequence>
<dbReference type="Pfam" id="PF13416">
    <property type="entry name" value="SBP_bac_8"/>
    <property type="match status" value="1"/>
</dbReference>
<name>D7WCG2_9CORY</name>
<keyword evidence="3 4" id="KW-0732">Signal</keyword>
<reference evidence="5" key="1">
    <citation type="submission" date="2010-06" db="EMBL/GenBank/DDBJ databases">
        <authorList>
            <person name="Muzny D."/>
            <person name="Qin X."/>
            <person name="Buhay C."/>
            <person name="Dugan-Rocha S."/>
            <person name="Ding Y."/>
            <person name="Chen G."/>
            <person name="Hawes A."/>
            <person name="Holder M."/>
            <person name="Jhangiani S."/>
            <person name="Johnson A."/>
            <person name="Khan Z."/>
            <person name="Li Z."/>
            <person name="Liu W."/>
            <person name="Liu X."/>
            <person name="Perez L."/>
            <person name="Shen H."/>
            <person name="Wang Q."/>
            <person name="Watt J."/>
            <person name="Xi L."/>
            <person name="Xin Y."/>
            <person name="Zhou J."/>
            <person name="Deng J."/>
            <person name="Jiang H."/>
            <person name="Liu Y."/>
            <person name="Qu J."/>
            <person name="Song X.-Z."/>
            <person name="Zhang L."/>
            <person name="Villasana D."/>
            <person name="Johnson A."/>
            <person name="Liu J."/>
            <person name="Liyanage D."/>
            <person name="Lorensuhewa L."/>
            <person name="Robinson T."/>
            <person name="Song A."/>
            <person name="Song B.-B."/>
            <person name="Dinh H."/>
            <person name="Thornton R."/>
            <person name="Coyle M."/>
            <person name="Francisco L."/>
            <person name="Jackson L."/>
            <person name="Javaid M."/>
            <person name="Korchina V."/>
            <person name="Kovar C."/>
            <person name="Mata R."/>
            <person name="Mathew T."/>
            <person name="Ngo R."/>
            <person name="Nguyen L."/>
            <person name="Nguyen N."/>
            <person name="Okwuonu G."/>
            <person name="Ongeri F."/>
            <person name="Pham C."/>
            <person name="Simmons D."/>
            <person name="Wilczek-Boney K."/>
            <person name="Hale W."/>
            <person name="Jakkamsetti A."/>
            <person name="Pham P."/>
            <person name="Ruth R."/>
            <person name="San Lucas F."/>
            <person name="Warren J."/>
            <person name="Zhang J."/>
            <person name="Zhao Z."/>
            <person name="Zhou C."/>
            <person name="Zhu D."/>
            <person name="Lee S."/>
            <person name="Bess C."/>
            <person name="Blankenburg K."/>
            <person name="Forbes L."/>
            <person name="Fu Q."/>
            <person name="Gubbala S."/>
            <person name="Hirani K."/>
            <person name="Jayaseelan J.C."/>
            <person name="Lara F."/>
            <person name="Munidasa M."/>
            <person name="Palculict T."/>
            <person name="Patil S."/>
            <person name="Pu L.-L."/>
            <person name="Saada N."/>
            <person name="Tang L."/>
            <person name="Weissenberger G."/>
            <person name="Zhu Y."/>
            <person name="Hemphill L."/>
            <person name="Shang Y."/>
            <person name="Youmans B."/>
            <person name="Ayvaz T."/>
            <person name="Ross M."/>
            <person name="Santibanez J."/>
            <person name="Aqrawi P."/>
            <person name="Gross S."/>
            <person name="Joshi V."/>
            <person name="Fowler G."/>
            <person name="Nazareth L."/>
            <person name="Reid J."/>
            <person name="Worley K."/>
            <person name="Petrosino J."/>
            <person name="Highlander S."/>
            <person name="Gibbs R."/>
        </authorList>
    </citation>
    <scope>NUCLEOTIDE SEQUENCE [LARGE SCALE GENOMIC DNA]</scope>
    <source>
        <strain evidence="5">ATCC 33030</strain>
    </source>
</reference>
<dbReference type="InterPro" id="IPR050490">
    <property type="entry name" value="Bact_solute-bd_prot1"/>
</dbReference>
<accession>D7WCG2</accession>
<dbReference type="InterPro" id="IPR006059">
    <property type="entry name" value="SBP"/>
</dbReference>
<protein>
    <submittedName>
        <fullName evidence="5">ABC transporter, solute-binding protein</fullName>
    </submittedName>
</protein>
<dbReference type="SUPFAM" id="SSF53850">
    <property type="entry name" value="Periplasmic binding protein-like II"/>
    <property type="match status" value="1"/>
</dbReference>
<comment type="caution">
    <text evidence="5">The sequence shown here is derived from an EMBL/GenBank/DDBJ whole genome shotgun (WGS) entry which is preliminary data.</text>
</comment>
<gene>
    <name evidence="5" type="ORF">HMPREF0291_11500</name>
</gene>
<evidence type="ECO:0000256" key="1">
    <source>
        <dbReference type="ARBA" id="ARBA00008520"/>
    </source>
</evidence>
<proteinExistence type="inferred from homology"/>
<evidence type="ECO:0000313" key="6">
    <source>
        <dbReference type="Proteomes" id="UP000004208"/>
    </source>
</evidence>
<dbReference type="eggNOG" id="COG1653">
    <property type="taxonomic scope" value="Bacteria"/>
</dbReference>
<dbReference type="PANTHER" id="PTHR43649:SF34">
    <property type="entry name" value="ABC TRANSPORTER PERIPLASMIC-BINDING PROTEIN YCJN-RELATED"/>
    <property type="match status" value="1"/>
</dbReference>
<keyword evidence="6" id="KW-1185">Reference proteome</keyword>
<dbReference type="HOGENOM" id="CLU_031285_12_3_11"/>
<feature type="chain" id="PRO_5038695526" evidence="4">
    <location>
        <begin position="31"/>
        <end position="454"/>
    </location>
</feature>
<feature type="signal peptide" evidence="4">
    <location>
        <begin position="1"/>
        <end position="30"/>
    </location>
</feature>
<evidence type="ECO:0000256" key="2">
    <source>
        <dbReference type="ARBA" id="ARBA00022448"/>
    </source>
</evidence>
<dbReference type="Gene3D" id="3.40.190.10">
    <property type="entry name" value="Periplasmic binding protein-like II"/>
    <property type="match status" value="2"/>
</dbReference>
<evidence type="ECO:0000313" key="5">
    <source>
        <dbReference type="EMBL" id="EFK53843.1"/>
    </source>
</evidence>
<dbReference type="AlphaFoldDB" id="D7WCG2"/>